<dbReference type="EMBL" id="LFYR01000981">
    <property type="protein sequence ID" value="KMZ66220.1"/>
    <property type="molecule type" value="Genomic_DNA"/>
</dbReference>
<gene>
    <name evidence="6" type="ORF">ZOSMA_2G02300</name>
</gene>
<dbReference type="CDD" id="cd06558">
    <property type="entry name" value="crotonase-like"/>
    <property type="match status" value="1"/>
</dbReference>
<keyword evidence="3 4" id="KW-0378">Hydrolase</keyword>
<evidence type="ECO:0000313" key="7">
    <source>
        <dbReference type="Proteomes" id="UP000036987"/>
    </source>
</evidence>
<dbReference type="OrthoDB" id="782019at2759"/>
<name>A0A0K9PDD6_ZOSMR</name>
<dbReference type="STRING" id="29655.A0A0K9PDD6"/>
<dbReference type="InterPro" id="IPR029045">
    <property type="entry name" value="ClpP/crotonase-like_dom_sf"/>
</dbReference>
<dbReference type="OMA" id="SIICACY"/>
<organism evidence="6 7">
    <name type="scientific">Zostera marina</name>
    <name type="common">Eelgrass</name>
    <dbReference type="NCBI Taxonomy" id="29655"/>
    <lineage>
        <taxon>Eukaryota</taxon>
        <taxon>Viridiplantae</taxon>
        <taxon>Streptophyta</taxon>
        <taxon>Embryophyta</taxon>
        <taxon>Tracheophyta</taxon>
        <taxon>Spermatophyta</taxon>
        <taxon>Magnoliopsida</taxon>
        <taxon>Liliopsida</taxon>
        <taxon>Zosteraceae</taxon>
        <taxon>Zostera</taxon>
    </lineage>
</organism>
<feature type="domain" description="Enoyl-CoA hydratase/isomerase" evidence="5">
    <location>
        <begin position="26"/>
        <end position="162"/>
    </location>
</feature>
<evidence type="ECO:0000313" key="6">
    <source>
        <dbReference type="EMBL" id="KMZ66220.1"/>
    </source>
</evidence>
<comment type="similarity">
    <text evidence="4">Belongs to the enoyl-CoA hydratase/isomerase family.</text>
</comment>
<comment type="catalytic activity">
    <reaction evidence="1 4">
        <text>3-hydroxy-2-methylpropanoyl-CoA + H2O = 3-hydroxy-2-methylpropanoate + CoA + H(+)</text>
        <dbReference type="Rhea" id="RHEA:20888"/>
        <dbReference type="ChEBI" id="CHEBI:11805"/>
        <dbReference type="ChEBI" id="CHEBI:15377"/>
        <dbReference type="ChEBI" id="CHEBI:15378"/>
        <dbReference type="ChEBI" id="CHEBI:57287"/>
        <dbReference type="ChEBI" id="CHEBI:57340"/>
        <dbReference type="EC" id="3.1.2.4"/>
    </reaction>
</comment>
<dbReference type="PANTHER" id="PTHR43176">
    <property type="entry name" value="3-HYDROXYISOBUTYRYL-COA HYDROLASE-RELATED"/>
    <property type="match status" value="1"/>
</dbReference>
<dbReference type="Pfam" id="PF16113">
    <property type="entry name" value="ECH_2"/>
    <property type="match status" value="1"/>
</dbReference>
<dbReference type="Proteomes" id="UP000036987">
    <property type="component" value="Unassembled WGS sequence"/>
</dbReference>
<dbReference type="GO" id="GO:0006574">
    <property type="term" value="P:L-valine catabolic process"/>
    <property type="evidence" value="ECO:0000318"/>
    <property type="project" value="GO_Central"/>
</dbReference>
<evidence type="ECO:0000256" key="2">
    <source>
        <dbReference type="ARBA" id="ARBA00011915"/>
    </source>
</evidence>
<protein>
    <recommendedName>
        <fullName evidence="2 4">3-hydroxyisobutyryl-CoA hydrolase</fullName>
        <shortName evidence="4">HIB-CoA hydrolase</shortName>
        <shortName evidence="4">HIBYL-CoA-H</shortName>
        <ecNumber evidence="2 4">3.1.2.4</ecNumber>
    </recommendedName>
    <alternativeName>
        <fullName evidence="4">3-hydroxyisobutyryl-coenzyme A hydrolase</fullName>
    </alternativeName>
</protein>
<dbReference type="GO" id="GO:0003860">
    <property type="term" value="F:3-hydroxyisobutyryl-CoA hydrolase activity"/>
    <property type="evidence" value="ECO:0000318"/>
    <property type="project" value="GO_Central"/>
</dbReference>
<comment type="caution">
    <text evidence="6">The sequence shown here is derived from an EMBL/GenBank/DDBJ whole genome shotgun (WGS) entry which is preliminary data.</text>
</comment>
<reference evidence="7" key="1">
    <citation type="journal article" date="2016" name="Nature">
        <title>The genome of the seagrass Zostera marina reveals angiosperm adaptation to the sea.</title>
        <authorList>
            <person name="Olsen J.L."/>
            <person name="Rouze P."/>
            <person name="Verhelst B."/>
            <person name="Lin Y.-C."/>
            <person name="Bayer T."/>
            <person name="Collen J."/>
            <person name="Dattolo E."/>
            <person name="De Paoli E."/>
            <person name="Dittami S."/>
            <person name="Maumus F."/>
            <person name="Michel G."/>
            <person name="Kersting A."/>
            <person name="Lauritano C."/>
            <person name="Lohaus R."/>
            <person name="Toepel M."/>
            <person name="Tonon T."/>
            <person name="Vanneste K."/>
            <person name="Amirebrahimi M."/>
            <person name="Brakel J."/>
            <person name="Bostroem C."/>
            <person name="Chovatia M."/>
            <person name="Grimwood J."/>
            <person name="Jenkins J.W."/>
            <person name="Jueterbock A."/>
            <person name="Mraz A."/>
            <person name="Stam W.T."/>
            <person name="Tice H."/>
            <person name="Bornberg-Bauer E."/>
            <person name="Green P.J."/>
            <person name="Pearson G.A."/>
            <person name="Procaccini G."/>
            <person name="Duarte C.M."/>
            <person name="Schmutz J."/>
            <person name="Reusch T.B.H."/>
            <person name="Van de Peer Y."/>
        </authorList>
    </citation>
    <scope>NUCLEOTIDE SEQUENCE [LARGE SCALE GENOMIC DNA]</scope>
    <source>
        <strain evidence="7">cv. Finnish</strain>
    </source>
</reference>
<keyword evidence="7" id="KW-1185">Reference proteome</keyword>
<evidence type="ECO:0000256" key="4">
    <source>
        <dbReference type="RuleBase" id="RU369070"/>
    </source>
</evidence>
<dbReference type="Gene3D" id="3.90.226.10">
    <property type="entry name" value="2-enoyl-CoA Hydratase, Chain A, domain 1"/>
    <property type="match status" value="1"/>
</dbReference>
<evidence type="ECO:0000256" key="3">
    <source>
        <dbReference type="ARBA" id="ARBA00022801"/>
    </source>
</evidence>
<dbReference type="InterPro" id="IPR045004">
    <property type="entry name" value="ECH_dom"/>
</dbReference>
<evidence type="ECO:0000256" key="1">
    <source>
        <dbReference type="ARBA" id="ARBA00001709"/>
    </source>
</evidence>
<dbReference type="PANTHER" id="PTHR43176:SF3">
    <property type="entry name" value="3-HYDROXYISOBUTYRYL-COA HYDROLASE, MITOCHONDRIAL"/>
    <property type="match status" value="1"/>
</dbReference>
<accession>A0A0K9PDD6</accession>
<dbReference type="AlphaFoldDB" id="A0A0K9PDD6"/>
<comment type="function">
    <text evidence="4">Hydrolyzes 3-hydroxyisobutyryl-CoA (HIBYL-CoA), a saline catabolite. Has high activity toward isobutyryl-CoA. Could be an isobutyryl-CoA dehydrogenase that functions in valine catabolism.</text>
</comment>
<proteinExistence type="inferred from homology"/>
<dbReference type="SUPFAM" id="SSF52096">
    <property type="entry name" value="ClpP/crotonase"/>
    <property type="match status" value="1"/>
</dbReference>
<dbReference type="InterPro" id="IPR032259">
    <property type="entry name" value="HIBYL-CoA-H"/>
</dbReference>
<dbReference type="EC" id="3.1.2.4" evidence="2 4"/>
<evidence type="ECO:0000259" key="5">
    <source>
        <dbReference type="Pfam" id="PF16113"/>
    </source>
</evidence>
<comment type="pathway">
    <text evidence="4">Amino-acid degradation; L-valine degradation.</text>
</comment>
<sequence>MWSCSVFKYGLKIKSKISLRRNIMAMTNELSNDQISELLVYFTTFEETPDVKLVILKGNGRAFSVGGDVSAGAIDCINGHWSIGTNYLWHQFTLNYMIATYSKPQVSILNGLVLGGGAGISIHGKFRVATENAIFAMPETKIGHIPDVGSTYFLSRLVGYFGIDFQIYHHSSLN</sequence>